<dbReference type="STRING" id="503106.A0A218YXU0"/>
<evidence type="ECO:0000256" key="1">
    <source>
        <dbReference type="SAM" id="MobiDB-lite"/>
    </source>
</evidence>
<comment type="caution">
    <text evidence="3">The sequence shown here is derived from an EMBL/GenBank/DDBJ whole genome shotgun (WGS) entry which is preliminary data.</text>
</comment>
<feature type="compositionally biased region" description="Polar residues" evidence="1">
    <location>
        <begin position="430"/>
        <end position="446"/>
    </location>
</feature>
<sequence length="513" mass="51426">MADTPIGGPSLLLASHDEAQQEHQHQHYLSHRAESTNLQSIVTEVLATISVIQQPTVGPTGNPVGFNAYTADFTGGTSYPPTTSATSSSSSSTTTASPGTSTPASTSSSNGAGEVPGNNVAPSPPTTQSLISVDSASVATPTSIPTTFASIPAGSNFTSLISTSSTNQSPFFSSSTFSSPTLSTSTFINSSSILSTSSSVLSTSSSVSYSSSSSLFADPSLSSTKSSAGSYSTPPSTSTSSLDPSSTSSLDSSSNSSSSTSSSSPFASYTDGTLVYGTGTASGSSPASTSGAGSDGDSDDSSAPATSTVVGGVIGGLAGLAILIFLFMFLIRWRRRKESMLALGSGEGDAAAGAARSVPPQSAGGMAERSAIGNFSVPAALASLTGYKRSSQSATVSTTGSERGFYRVSGRKLPSVLQSGGDGYGDGITEGNTLSGSSFSRDSQGFYSGPGGTQRDSGVPIMREGPARTPVTEHSPFAAAPDSLNPPPPRRPDAAGRVPSQDGSQRSRFTEEV</sequence>
<feature type="transmembrane region" description="Helical" evidence="2">
    <location>
        <begin position="309"/>
        <end position="331"/>
    </location>
</feature>
<evidence type="ECO:0000256" key="2">
    <source>
        <dbReference type="SAM" id="Phobius"/>
    </source>
</evidence>
<keyword evidence="2" id="KW-0812">Transmembrane</keyword>
<feature type="compositionally biased region" description="Low complexity" evidence="1">
    <location>
        <begin position="79"/>
        <end position="112"/>
    </location>
</feature>
<keyword evidence="2" id="KW-1133">Transmembrane helix</keyword>
<protein>
    <submittedName>
        <fullName evidence="3">Uncharacterized protein</fullName>
    </submittedName>
</protein>
<keyword evidence="4" id="KW-1185">Reference proteome</keyword>
<feature type="region of interest" description="Disordered" evidence="1">
    <location>
        <begin position="280"/>
        <end position="305"/>
    </location>
</feature>
<dbReference type="CDD" id="cd12087">
    <property type="entry name" value="TM_EGFR-like"/>
    <property type="match status" value="1"/>
</dbReference>
<accession>A0A218YXU0</accession>
<keyword evidence="2" id="KW-0472">Membrane</keyword>
<evidence type="ECO:0000313" key="3">
    <source>
        <dbReference type="EMBL" id="OWO99775.1"/>
    </source>
</evidence>
<feature type="region of interest" description="Disordered" evidence="1">
    <location>
        <begin position="213"/>
        <end position="267"/>
    </location>
</feature>
<name>A0A218YXU0_9HELO</name>
<feature type="region of interest" description="Disordered" evidence="1">
    <location>
        <begin position="79"/>
        <end position="129"/>
    </location>
</feature>
<dbReference type="Proteomes" id="UP000242519">
    <property type="component" value="Unassembled WGS sequence"/>
</dbReference>
<dbReference type="OrthoDB" id="5421784at2759"/>
<gene>
    <name evidence="3" type="ORF">B2J93_6830</name>
</gene>
<dbReference type="AlphaFoldDB" id="A0A218YXU0"/>
<feature type="region of interest" description="Disordered" evidence="1">
    <location>
        <begin position="416"/>
        <end position="513"/>
    </location>
</feature>
<evidence type="ECO:0000313" key="4">
    <source>
        <dbReference type="Proteomes" id="UP000242519"/>
    </source>
</evidence>
<organism evidence="3 4">
    <name type="scientific">Diplocarpon coronariae</name>
    <dbReference type="NCBI Taxonomy" id="2795749"/>
    <lineage>
        <taxon>Eukaryota</taxon>
        <taxon>Fungi</taxon>
        <taxon>Dikarya</taxon>
        <taxon>Ascomycota</taxon>
        <taxon>Pezizomycotina</taxon>
        <taxon>Leotiomycetes</taxon>
        <taxon>Helotiales</taxon>
        <taxon>Drepanopezizaceae</taxon>
        <taxon>Diplocarpon</taxon>
    </lineage>
</organism>
<dbReference type="InParanoid" id="A0A218YXU0"/>
<reference evidence="3 4" key="1">
    <citation type="submission" date="2017-04" db="EMBL/GenBank/DDBJ databases">
        <title>Draft genome sequence of Marssonina coronaria NL1: causal agent of apple blotch.</title>
        <authorList>
            <person name="Cheng Q."/>
        </authorList>
    </citation>
    <scope>NUCLEOTIDE SEQUENCE [LARGE SCALE GENOMIC DNA]</scope>
    <source>
        <strain evidence="3 4">NL1</strain>
    </source>
</reference>
<dbReference type="EMBL" id="MZNU01000342">
    <property type="protein sequence ID" value="OWO99775.1"/>
    <property type="molecule type" value="Genomic_DNA"/>
</dbReference>
<proteinExistence type="predicted"/>
<feature type="compositionally biased region" description="Low complexity" evidence="1">
    <location>
        <begin position="280"/>
        <end position="292"/>
    </location>
</feature>